<evidence type="ECO:0000313" key="6">
    <source>
        <dbReference type="Proteomes" id="UP000503330"/>
    </source>
</evidence>
<dbReference type="EMBL" id="CP048838">
    <property type="protein sequence ID" value="QJA03470.1"/>
    <property type="molecule type" value="Genomic_DNA"/>
</dbReference>
<protein>
    <submittedName>
        <fullName evidence="5">4Fe-4S dicluster domain-containing protein</fullName>
    </submittedName>
</protein>
<dbReference type="Pfam" id="PF12838">
    <property type="entry name" value="Fer4_7"/>
    <property type="match status" value="1"/>
</dbReference>
<name>A0AAP9MF74_CLOIN</name>
<dbReference type="PANTHER" id="PTHR43193:SF2">
    <property type="entry name" value="POLYFERREDOXIN PROTEIN FWDF"/>
    <property type="match status" value="1"/>
</dbReference>
<dbReference type="InterPro" id="IPR052977">
    <property type="entry name" value="Polyferredoxin-like_ET"/>
</dbReference>
<dbReference type="InterPro" id="IPR017900">
    <property type="entry name" value="4Fe4S_Fe_S_CS"/>
</dbReference>
<dbReference type="PROSITE" id="PS00198">
    <property type="entry name" value="4FE4S_FER_1"/>
    <property type="match status" value="1"/>
</dbReference>
<evidence type="ECO:0000259" key="4">
    <source>
        <dbReference type="PROSITE" id="PS51379"/>
    </source>
</evidence>
<dbReference type="GO" id="GO:0051536">
    <property type="term" value="F:iron-sulfur cluster binding"/>
    <property type="evidence" value="ECO:0007669"/>
    <property type="project" value="UniProtKB-KW"/>
</dbReference>
<keyword evidence="2" id="KW-0408">Iron</keyword>
<evidence type="ECO:0000256" key="3">
    <source>
        <dbReference type="ARBA" id="ARBA00023014"/>
    </source>
</evidence>
<proteinExistence type="predicted"/>
<dbReference type="SUPFAM" id="SSF54862">
    <property type="entry name" value="4Fe-4S ferredoxins"/>
    <property type="match status" value="1"/>
</dbReference>
<dbReference type="PROSITE" id="PS51379">
    <property type="entry name" value="4FE4S_FER_2"/>
    <property type="match status" value="2"/>
</dbReference>
<accession>A0AAP9MF74</accession>
<gene>
    <name evidence="5" type="ORF">G4D54_13960</name>
</gene>
<dbReference type="GeneID" id="98611704"/>
<keyword evidence="3" id="KW-0411">Iron-sulfur</keyword>
<evidence type="ECO:0000256" key="1">
    <source>
        <dbReference type="ARBA" id="ARBA00022723"/>
    </source>
</evidence>
<dbReference type="RefSeq" id="WP_081616021.1">
    <property type="nucleotide sequence ID" value="NZ_BAAACC010000011.1"/>
</dbReference>
<reference evidence="5 6" key="1">
    <citation type="submission" date="2020-02" db="EMBL/GenBank/DDBJ databases">
        <authorList>
            <person name="Kociolek L.K."/>
            <person name="Ozer E.A."/>
        </authorList>
    </citation>
    <scope>NUCLEOTIDE SEQUENCE [LARGE SCALE GENOMIC DNA]</scope>
    <source>
        <strain evidence="5 6">ATCC 14501</strain>
    </source>
</reference>
<keyword evidence="1" id="KW-0479">Metal-binding</keyword>
<evidence type="ECO:0000313" key="5">
    <source>
        <dbReference type="EMBL" id="QJA03470.1"/>
    </source>
</evidence>
<dbReference type="AlphaFoldDB" id="A0AAP9MF74"/>
<organism evidence="5 6">
    <name type="scientific">Clostridium innocuum</name>
    <dbReference type="NCBI Taxonomy" id="1522"/>
    <lineage>
        <taxon>Bacteria</taxon>
        <taxon>Bacillati</taxon>
        <taxon>Bacillota</taxon>
        <taxon>Clostridia</taxon>
        <taxon>Eubacteriales</taxon>
        <taxon>Clostridiaceae</taxon>
        <taxon>Clostridium</taxon>
    </lineage>
</organism>
<dbReference type="InterPro" id="IPR017896">
    <property type="entry name" value="4Fe4S_Fe-S-bd"/>
</dbReference>
<feature type="domain" description="4Fe-4S ferredoxin-type" evidence="4">
    <location>
        <begin position="41"/>
        <end position="64"/>
    </location>
</feature>
<dbReference type="GO" id="GO:0046872">
    <property type="term" value="F:metal ion binding"/>
    <property type="evidence" value="ECO:0007669"/>
    <property type="project" value="UniProtKB-KW"/>
</dbReference>
<dbReference type="Proteomes" id="UP000503330">
    <property type="component" value="Chromosome"/>
</dbReference>
<dbReference type="PANTHER" id="PTHR43193">
    <property type="match status" value="1"/>
</dbReference>
<dbReference type="Gene3D" id="3.30.70.20">
    <property type="match status" value="1"/>
</dbReference>
<evidence type="ECO:0000256" key="2">
    <source>
        <dbReference type="ARBA" id="ARBA00023004"/>
    </source>
</evidence>
<sequence length="64" mass="7298">MNKINMPILYEQKKDCCGCSACYACCPVKAIQMKSDNEGFQYPIIDEKKCIRCLKCIKVCPLKT</sequence>
<feature type="domain" description="4Fe-4S ferredoxin-type" evidence="4">
    <location>
        <begin position="6"/>
        <end position="36"/>
    </location>
</feature>